<accession>A0A841T064</accession>
<comment type="cofactor">
    <cofactor evidence="1">
        <name>Mg(2+)</name>
        <dbReference type="ChEBI" id="CHEBI:18420"/>
    </cofactor>
</comment>
<evidence type="ECO:0000313" key="4">
    <source>
        <dbReference type="EMBL" id="MBB6635267.1"/>
    </source>
</evidence>
<organism evidence="4 5">
    <name type="scientific">Cohnella thailandensis</name>
    <dbReference type="NCBI Taxonomy" id="557557"/>
    <lineage>
        <taxon>Bacteria</taxon>
        <taxon>Bacillati</taxon>
        <taxon>Bacillota</taxon>
        <taxon>Bacilli</taxon>
        <taxon>Bacillales</taxon>
        <taxon>Paenibacillaceae</taxon>
        <taxon>Cohnella</taxon>
    </lineage>
</organism>
<evidence type="ECO:0000313" key="5">
    <source>
        <dbReference type="Proteomes" id="UP000535838"/>
    </source>
</evidence>
<keyword evidence="5" id="KW-1185">Reference proteome</keyword>
<feature type="domain" description="Nudix hydrolase" evidence="3">
    <location>
        <begin position="16"/>
        <end position="145"/>
    </location>
</feature>
<dbReference type="SUPFAM" id="SSF55811">
    <property type="entry name" value="Nudix"/>
    <property type="match status" value="1"/>
</dbReference>
<dbReference type="Proteomes" id="UP000535838">
    <property type="component" value="Unassembled WGS sequence"/>
</dbReference>
<dbReference type="PANTHER" id="PTHR43046:SF2">
    <property type="entry name" value="8-OXO-DGTP DIPHOSPHATASE-RELATED"/>
    <property type="match status" value="1"/>
</dbReference>
<dbReference type="InterPro" id="IPR015797">
    <property type="entry name" value="NUDIX_hydrolase-like_dom_sf"/>
</dbReference>
<sequence length="145" mass="16133">MGYVEELRKEIGHRPVILVGVAVLIRNERGELLLRQKEDGSWGLPGGLMELGESAEETGRREVREETGLRLGELKLYSVISGADQHIRLPNGDEFYGVTILFSAEEVPDGEMAPDGEEAIELAYFPSDRLPIQMNRRIRASIAEG</sequence>
<protein>
    <submittedName>
        <fullName evidence="4">NUDIX domain-containing protein</fullName>
    </submittedName>
</protein>
<dbReference type="InterPro" id="IPR000086">
    <property type="entry name" value="NUDIX_hydrolase_dom"/>
</dbReference>
<reference evidence="4 5" key="1">
    <citation type="submission" date="2020-08" db="EMBL/GenBank/DDBJ databases">
        <title>Cohnella phylogeny.</title>
        <authorList>
            <person name="Dunlap C."/>
        </authorList>
    </citation>
    <scope>NUCLEOTIDE SEQUENCE [LARGE SCALE GENOMIC DNA]</scope>
    <source>
        <strain evidence="4 5">DSM 25241</strain>
    </source>
</reference>
<dbReference type="EMBL" id="JACJVQ010000013">
    <property type="protein sequence ID" value="MBB6635267.1"/>
    <property type="molecule type" value="Genomic_DNA"/>
</dbReference>
<dbReference type="RefSeq" id="WP_185120511.1">
    <property type="nucleotide sequence ID" value="NZ_JACJVQ010000013.1"/>
</dbReference>
<dbReference type="PANTHER" id="PTHR43046">
    <property type="entry name" value="GDP-MANNOSE MANNOSYL HYDROLASE"/>
    <property type="match status" value="1"/>
</dbReference>
<dbReference type="PROSITE" id="PS51462">
    <property type="entry name" value="NUDIX"/>
    <property type="match status" value="1"/>
</dbReference>
<dbReference type="Pfam" id="PF00293">
    <property type="entry name" value="NUDIX"/>
    <property type="match status" value="1"/>
</dbReference>
<dbReference type="AlphaFoldDB" id="A0A841T064"/>
<proteinExistence type="predicted"/>
<keyword evidence="2" id="KW-0378">Hydrolase</keyword>
<dbReference type="InterPro" id="IPR020476">
    <property type="entry name" value="Nudix_hydrolase"/>
</dbReference>
<evidence type="ECO:0000256" key="1">
    <source>
        <dbReference type="ARBA" id="ARBA00001946"/>
    </source>
</evidence>
<name>A0A841T064_9BACL</name>
<gene>
    <name evidence="4" type="ORF">H7B67_14195</name>
</gene>
<comment type="caution">
    <text evidence="4">The sequence shown here is derived from an EMBL/GenBank/DDBJ whole genome shotgun (WGS) entry which is preliminary data.</text>
</comment>
<evidence type="ECO:0000259" key="3">
    <source>
        <dbReference type="PROSITE" id="PS51462"/>
    </source>
</evidence>
<dbReference type="PRINTS" id="PR00502">
    <property type="entry name" value="NUDIXFAMILY"/>
</dbReference>
<dbReference type="GO" id="GO:0016787">
    <property type="term" value="F:hydrolase activity"/>
    <property type="evidence" value="ECO:0007669"/>
    <property type="project" value="UniProtKB-KW"/>
</dbReference>
<dbReference type="CDD" id="cd04677">
    <property type="entry name" value="NUDIX_Hydrolase"/>
    <property type="match status" value="1"/>
</dbReference>
<evidence type="ECO:0000256" key="2">
    <source>
        <dbReference type="ARBA" id="ARBA00022801"/>
    </source>
</evidence>
<dbReference type="Gene3D" id="3.90.79.10">
    <property type="entry name" value="Nucleoside Triphosphate Pyrophosphohydrolase"/>
    <property type="match status" value="1"/>
</dbReference>